<evidence type="ECO:0000313" key="3">
    <source>
        <dbReference type="Proteomes" id="UP001316803"/>
    </source>
</evidence>
<dbReference type="CDD" id="cd18186">
    <property type="entry name" value="BTB_POZ_ZBTB_KLHL-like"/>
    <property type="match status" value="1"/>
</dbReference>
<accession>A0AAN8I2G5</accession>
<comment type="caution">
    <text evidence="2">The sequence shown here is derived from an EMBL/GenBank/DDBJ whole genome shotgun (WGS) entry which is preliminary data.</text>
</comment>
<dbReference type="PANTHER" id="PTHR47843">
    <property type="entry name" value="BTB DOMAIN-CONTAINING PROTEIN-RELATED"/>
    <property type="match status" value="1"/>
</dbReference>
<proteinExistence type="predicted"/>
<dbReference type="AlphaFoldDB" id="A0AAN8I2G5"/>
<protein>
    <recommendedName>
        <fullName evidence="1">BTB domain-containing protein</fullName>
    </recommendedName>
</protein>
<gene>
    <name evidence="2" type="ORF">OHC33_010251</name>
</gene>
<evidence type="ECO:0000313" key="2">
    <source>
        <dbReference type="EMBL" id="KAK5948649.1"/>
    </source>
</evidence>
<dbReference type="InterPro" id="IPR011333">
    <property type="entry name" value="SKP1/BTB/POZ_sf"/>
</dbReference>
<name>A0AAN8I2G5_9EURO</name>
<dbReference type="SUPFAM" id="SSF54695">
    <property type="entry name" value="POZ domain"/>
    <property type="match status" value="1"/>
</dbReference>
<dbReference type="Proteomes" id="UP001316803">
    <property type="component" value="Unassembled WGS sequence"/>
</dbReference>
<dbReference type="InterPro" id="IPR000210">
    <property type="entry name" value="BTB/POZ_dom"/>
</dbReference>
<sequence>MAEDQTLPRKRLKGLIGALDDDTDFVIKLDNYSWWVHAEILSKASKFFKSAVEGPWTESQQQCVEMHDATPFTVARMIQFLYTGEYHHEHDIKPFDLSLHRLLKLQKCELICTQDLENSTRSDIRPFLLDLDMYLLADQYDISTLKKYALNRFRLDATSSFALSKIMTNDKIRSLADIQPEFKEAIANKFAKHYKTMRRLATFDNEAKGNFEKMRDWLGSDLEFNLVVMDILSGHKKT</sequence>
<dbReference type="Gene3D" id="3.30.710.10">
    <property type="entry name" value="Potassium Channel Kv1.1, Chain A"/>
    <property type="match status" value="1"/>
</dbReference>
<reference evidence="2 3" key="1">
    <citation type="submission" date="2022-12" db="EMBL/GenBank/DDBJ databases">
        <title>Genomic features and morphological characterization of a novel Knufia sp. strain isolated from spacecraft assembly facility.</title>
        <authorList>
            <person name="Teixeira M."/>
            <person name="Chander A.M."/>
            <person name="Stajich J.E."/>
            <person name="Venkateswaran K."/>
        </authorList>
    </citation>
    <scope>NUCLEOTIDE SEQUENCE [LARGE SCALE GENOMIC DNA]</scope>
    <source>
        <strain evidence="2 3">FJI-L2-BK-P2</strain>
    </source>
</reference>
<evidence type="ECO:0000259" key="1">
    <source>
        <dbReference type="PROSITE" id="PS50097"/>
    </source>
</evidence>
<keyword evidence="3" id="KW-1185">Reference proteome</keyword>
<feature type="domain" description="BTB" evidence="1">
    <location>
        <begin position="23"/>
        <end position="90"/>
    </location>
</feature>
<organism evidence="2 3">
    <name type="scientific">Knufia fluminis</name>
    <dbReference type="NCBI Taxonomy" id="191047"/>
    <lineage>
        <taxon>Eukaryota</taxon>
        <taxon>Fungi</taxon>
        <taxon>Dikarya</taxon>
        <taxon>Ascomycota</taxon>
        <taxon>Pezizomycotina</taxon>
        <taxon>Eurotiomycetes</taxon>
        <taxon>Chaetothyriomycetidae</taxon>
        <taxon>Chaetothyriales</taxon>
        <taxon>Trichomeriaceae</taxon>
        <taxon>Knufia</taxon>
    </lineage>
</organism>
<dbReference type="EMBL" id="JAKLMC020000044">
    <property type="protein sequence ID" value="KAK5948649.1"/>
    <property type="molecule type" value="Genomic_DNA"/>
</dbReference>
<dbReference type="PROSITE" id="PS50097">
    <property type="entry name" value="BTB"/>
    <property type="match status" value="1"/>
</dbReference>
<dbReference type="Pfam" id="PF00651">
    <property type="entry name" value="BTB"/>
    <property type="match status" value="1"/>
</dbReference>